<dbReference type="RefSeq" id="WP_079208878.1">
    <property type="nucleotide sequence ID" value="NZ_MVGR01000004.1"/>
</dbReference>
<dbReference type="AlphaFoldDB" id="A0A1V4BTP1"/>
<evidence type="ECO:0000313" key="2">
    <source>
        <dbReference type="Proteomes" id="UP000189835"/>
    </source>
</evidence>
<proteinExistence type="predicted"/>
<dbReference type="Proteomes" id="UP000189835">
    <property type="component" value="Unassembled WGS sequence"/>
</dbReference>
<evidence type="ECO:0000313" key="1">
    <source>
        <dbReference type="EMBL" id="OPF17843.1"/>
    </source>
</evidence>
<accession>A0A1V4BTP1</accession>
<reference evidence="1 2" key="1">
    <citation type="submission" date="2017-02" db="EMBL/GenBank/DDBJ databases">
        <title>Genome sequence of Microcystis aeruginosa KW.</title>
        <authorList>
            <person name="Oh H.-M."/>
            <person name="Ahn C.-Y."/>
            <person name="Jeong H."/>
            <person name="Srivastava A."/>
            <person name="Lee H.-G."/>
            <person name="Kang S.-R."/>
        </authorList>
    </citation>
    <scope>NUCLEOTIDE SEQUENCE [LARGE SCALE GENOMIC DNA]</scope>
    <source>
        <strain evidence="1 2">KW</strain>
    </source>
</reference>
<organism evidence="1 2">
    <name type="scientific">Microcystis aeruginosa KW</name>
    <dbReference type="NCBI Taxonomy" id="1960155"/>
    <lineage>
        <taxon>Bacteria</taxon>
        <taxon>Bacillati</taxon>
        <taxon>Cyanobacteriota</taxon>
        <taxon>Cyanophyceae</taxon>
        <taxon>Oscillatoriophycideae</taxon>
        <taxon>Chroococcales</taxon>
        <taxon>Microcystaceae</taxon>
        <taxon>Microcystis</taxon>
    </lineage>
</organism>
<dbReference type="EMBL" id="MVGR01000004">
    <property type="protein sequence ID" value="OPF17843.1"/>
    <property type="molecule type" value="Genomic_DNA"/>
</dbReference>
<name>A0A1V4BTP1_MICAE</name>
<comment type="caution">
    <text evidence="1">The sequence shown here is derived from an EMBL/GenBank/DDBJ whole genome shotgun (WGS) entry which is preliminary data.</text>
</comment>
<sequence length="116" mass="13392">MRTLFLLFICLFWGETTLAETLQTRNFILKITRNCPEGEVVCNNVSYTGTSLKTAESIKLTGRTVYRLCSDRVTPCQFLGYEFINGNYRYFVTESGTLRIYKNGKLFLEESGSWKD</sequence>
<protein>
    <submittedName>
        <fullName evidence="1">Uncharacterized protein</fullName>
    </submittedName>
</protein>
<gene>
    <name evidence="1" type="ORF">B1L04_18365</name>
</gene>